<keyword evidence="1" id="KW-0479">Metal-binding</keyword>
<dbReference type="PROSITE" id="PS50157">
    <property type="entry name" value="ZINC_FINGER_C2H2_2"/>
    <property type="match status" value="1"/>
</dbReference>
<dbReference type="FunCoup" id="A0A200QU84">
    <property type="interactions" value="1086"/>
</dbReference>
<dbReference type="InParanoid" id="A0A200QU84"/>
<evidence type="ECO:0000313" key="5">
    <source>
        <dbReference type="Proteomes" id="UP000195402"/>
    </source>
</evidence>
<feature type="domain" description="C2H2-type" evidence="3">
    <location>
        <begin position="84"/>
        <end position="106"/>
    </location>
</feature>
<dbReference type="AlphaFoldDB" id="A0A200QU84"/>
<evidence type="ECO:0000313" key="4">
    <source>
        <dbReference type="EMBL" id="OVA14017.1"/>
    </source>
</evidence>
<dbReference type="EMBL" id="MVGT01001064">
    <property type="protein sequence ID" value="OVA14017.1"/>
    <property type="molecule type" value="Genomic_DNA"/>
</dbReference>
<feature type="region of interest" description="Disordered" evidence="2">
    <location>
        <begin position="295"/>
        <end position="318"/>
    </location>
</feature>
<feature type="compositionally biased region" description="Low complexity" evidence="2">
    <location>
        <begin position="391"/>
        <end position="409"/>
    </location>
</feature>
<comment type="caution">
    <text evidence="4">The sequence shown here is derived from an EMBL/GenBank/DDBJ whole genome shotgun (WGS) entry which is preliminary data.</text>
</comment>
<gene>
    <name evidence="4" type="ORF">BVC80_1787g93</name>
</gene>
<dbReference type="Proteomes" id="UP000195402">
    <property type="component" value="Unassembled WGS sequence"/>
</dbReference>
<keyword evidence="5" id="KW-1185">Reference proteome</keyword>
<dbReference type="OMA" id="SNCEVMI"/>
<dbReference type="STRING" id="56857.A0A200QU84"/>
<keyword evidence="1" id="KW-0863">Zinc-finger</keyword>
<dbReference type="GO" id="GO:0008270">
    <property type="term" value="F:zinc ion binding"/>
    <property type="evidence" value="ECO:0007669"/>
    <property type="project" value="UniProtKB-KW"/>
</dbReference>
<dbReference type="InterPro" id="IPR013087">
    <property type="entry name" value="Znf_C2H2_type"/>
</dbReference>
<reference evidence="4 5" key="1">
    <citation type="journal article" date="2017" name="Mol. Plant">
        <title>The Genome of Medicinal Plant Macleaya cordata Provides New Insights into Benzylisoquinoline Alkaloids Metabolism.</title>
        <authorList>
            <person name="Liu X."/>
            <person name="Liu Y."/>
            <person name="Huang P."/>
            <person name="Ma Y."/>
            <person name="Qing Z."/>
            <person name="Tang Q."/>
            <person name="Cao H."/>
            <person name="Cheng P."/>
            <person name="Zheng Y."/>
            <person name="Yuan Z."/>
            <person name="Zhou Y."/>
            <person name="Liu J."/>
            <person name="Tang Z."/>
            <person name="Zhuo Y."/>
            <person name="Zhang Y."/>
            <person name="Yu L."/>
            <person name="Huang J."/>
            <person name="Yang P."/>
            <person name="Peng Q."/>
            <person name="Zhang J."/>
            <person name="Jiang W."/>
            <person name="Zhang Z."/>
            <person name="Lin K."/>
            <person name="Ro D.K."/>
            <person name="Chen X."/>
            <person name="Xiong X."/>
            <person name="Shang Y."/>
            <person name="Huang S."/>
            <person name="Zeng J."/>
        </authorList>
    </citation>
    <scope>NUCLEOTIDE SEQUENCE [LARGE SCALE GENOMIC DNA]</scope>
    <source>
        <strain evidence="5">cv. BLH2017</strain>
        <tissue evidence="4">Root</tissue>
    </source>
</reference>
<protein>
    <submittedName>
        <fullName evidence="4">Zinc finger protein</fullName>
    </submittedName>
</protein>
<dbReference type="PANTHER" id="PTHR36055">
    <property type="entry name" value="C2H2-LIKE ZINC FINGER PROTEIN"/>
    <property type="match status" value="1"/>
</dbReference>
<evidence type="ECO:0000259" key="3">
    <source>
        <dbReference type="PROSITE" id="PS50157"/>
    </source>
</evidence>
<organism evidence="4 5">
    <name type="scientific">Macleaya cordata</name>
    <name type="common">Five-seeded plume-poppy</name>
    <name type="synonym">Bocconia cordata</name>
    <dbReference type="NCBI Taxonomy" id="56857"/>
    <lineage>
        <taxon>Eukaryota</taxon>
        <taxon>Viridiplantae</taxon>
        <taxon>Streptophyta</taxon>
        <taxon>Embryophyta</taxon>
        <taxon>Tracheophyta</taxon>
        <taxon>Spermatophyta</taxon>
        <taxon>Magnoliopsida</taxon>
        <taxon>Ranunculales</taxon>
        <taxon>Papaveraceae</taxon>
        <taxon>Papaveroideae</taxon>
        <taxon>Macleaya</taxon>
    </lineage>
</organism>
<name>A0A200QU84_MACCD</name>
<evidence type="ECO:0000256" key="2">
    <source>
        <dbReference type="SAM" id="MobiDB-lite"/>
    </source>
</evidence>
<dbReference type="PROSITE" id="PS00028">
    <property type="entry name" value="ZINC_FINGER_C2H2_1"/>
    <property type="match status" value="1"/>
</dbReference>
<accession>A0A200QU84</accession>
<keyword evidence="1" id="KW-0862">Zinc</keyword>
<dbReference type="OrthoDB" id="191139at2759"/>
<feature type="region of interest" description="Disordered" evidence="2">
    <location>
        <begin position="362"/>
        <end position="422"/>
    </location>
</feature>
<dbReference type="PANTHER" id="PTHR36055:SF1">
    <property type="entry name" value="C2H2-LIKE ZINC FINGER PROTEIN"/>
    <property type="match status" value="1"/>
</dbReference>
<proteinExistence type="predicted"/>
<sequence length="706" mass="79084">MSVAKVRSCNSLDAMKSGQKIGMPDEGNDSLDNFIRQAIGKEPVLSFSKADDIPVQWIQLLSSLNPQVADLSGWPLLSPKVPMQKCDKCAREFCSPINYRRHIRVHRRSLKIDKDSTKLRDFLGAFWDKLSLDEAKEIVSFNNVMLEEVPGSSIVRALTSFIRKPGFFSLPQSYVKAGAALLDLIQARPSRFPISSEEFFTILDDASEKTFLFPGTAVSMQKFMFDGEPGKIGLEMKNLIACTSFLVEQKLVREWLVDKDAEALRCQKLLVEEEEAAQKRQIELLERRRLKKLRQKEQKAKEQVDEEESDLKEASSDSLEVSPSFTSLAIQQATSNSKSHILESLSTVQSFLDPVLLPDTDEEGFNNADIDMASDTANSTNHQNFDHHRLQQGSGQRRTRRPQPSSQRGEQNGFHSGHALPVSKLGAIQKRGMYRDHRATSLSNSHKVWTRKTKLDNEREDLNGRVRKESRDIPVQDDNCELLIGSISVTLGDCSSSQFKVDIDHQPPRQSIIIQEKPVKPDSGQNGINRSKMKLWRPVGRHEVGISMAAQSEKKDAEEEIHTPVDKNCVPCDASDGCSALDRMDSSTVLEEADPRGLRLFSSRAAEAFLAQRWKEAIAADHVKLVLSPEAEPPGCPENQEDAQVVAPISSSDCCNRSILCSAENRLAAVNSLERTNTGPIKVAKFRAKPERGYKLKYIPKQRNFT</sequence>
<evidence type="ECO:0000256" key="1">
    <source>
        <dbReference type="PROSITE-ProRule" id="PRU00042"/>
    </source>
</evidence>